<dbReference type="RefSeq" id="WP_093336825.1">
    <property type="nucleotide sequence ID" value="NZ_FOXD01000008.1"/>
</dbReference>
<protein>
    <recommendedName>
        <fullName evidence="4">Glycosyl hydrolases family 18</fullName>
    </recommendedName>
</protein>
<dbReference type="AlphaFoldDB" id="A0A1I5S911"/>
<dbReference type="Proteomes" id="UP000198892">
    <property type="component" value="Unassembled WGS sequence"/>
</dbReference>
<dbReference type="STRING" id="1884432.SAMN05518683_10895"/>
<dbReference type="CDD" id="cd00551">
    <property type="entry name" value="AmyAc_family"/>
    <property type="match status" value="1"/>
</dbReference>
<evidence type="ECO:0000313" key="2">
    <source>
        <dbReference type="EMBL" id="SFP67203.1"/>
    </source>
</evidence>
<feature type="chain" id="PRO_5011561568" description="Glycosyl hydrolases family 18" evidence="1">
    <location>
        <begin position="30"/>
        <end position="340"/>
    </location>
</feature>
<dbReference type="Gene3D" id="3.20.20.80">
    <property type="entry name" value="Glycosidases"/>
    <property type="match status" value="1"/>
</dbReference>
<sequence>MEKCRRKVWITWLLIVTLMVGSVPAPGLAETTSGKDKGMWAWFPNEDINTEKARQDLVEFSKEKGINVIYLNIGVREGVPQVPPFPYRHMHPKFGVGNQEGTPYLQLHPEQYQKFIKLAHENDIEVIALDGASEWAKKQNHKTPIKRIVQVAKYNKFSKEEEQFDGIQLDIEPYLLDEWETEERSQLIQDYLNGLNKLDKIAADHHMDFMIAMPFWFDGDEYVSDYNNVTKPLSDHTMDIVDTVAIMAYRDTAEGKDSKMYHSEHELEYADENGKTAVIAVETQNLEGIVEPYYEKVSYFEEGEAYMNDNLEIVDAAYADHPGYGGQAIHKYQSYRSMKP</sequence>
<keyword evidence="1" id="KW-0732">Signal</keyword>
<reference evidence="3" key="1">
    <citation type="submission" date="2016-10" db="EMBL/GenBank/DDBJ databases">
        <authorList>
            <person name="Varghese N."/>
            <person name="Submissions S."/>
        </authorList>
    </citation>
    <scope>NUCLEOTIDE SEQUENCE [LARGE SCALE GENOMIC DNA]</scope>
    <source>
        <strain evidence="3">S7</strain>
    </source>
</reference>
<accession>A0A1I5S911</accession>
<organism evidence="2 3">
    <name type="scientific">Salibacterium halotolerans</name>
    <dbReference type="NCBI Taxonomy" id="1884432"/>
    <lineage>
        <taxon>Bacteria</taxon>
        <taxon>Bacillati</taxon>
        <taxon>Bacillota</taxon>
        <taxon>Bacilli</taxon>
        <taxon>Bacillales</taxon>
        <taxon>Bacillaceae</taxon>
    </lineage>
</organism>
<dbReference type="InterPro" id="IPR017853">
    <property type="entry name" value="GH"/>
</dbReference>
<gene>
    <name evidence="2" type="ORF">SAMN05518683_10895</name>
</gene>
<evidence type="ECO:0008006" key="4">
    <source>
        <dbReference type="Google" id="ProtNLM"/>
    </source>
</evidence>
<evidence type="ECO:0000256" key="1">
    <source>
        <dbReference type="SAM" id="SignalP"/>
    </source>
</evidence>
<dbReference type="OrthoDB" id="7054537at2"/>
<dbReference type="SUPFAM" id="SSF51445">
    <property type="entry name" value="(Trans)glycosidases"/>
    <property type="match status" value="1"/>
</dbReference>
<name>A0A1I5S911_9BACI</name>
<keyword evidence="3" id="KW-1185">Reference proteome</keyword>
<proteinExistence type="predicted"/>
<evidence type="ECO:0000313" key="3">
    <source>
        <dbReference type="Proteomes" id="UP000198892"/>
    </source>
</evidence>
<dbReference type="EMBL" id="FOXD01000008">
    <property type="protein sequence ID" value="SFP67203.1"/>
    <property type="molecule type" value="Genomic_DNA"/>
</dbReference>
<feature type="signal peptide" evidence="1">
    <location>
        <begin position="1"/>
        <end position="29"/>
    </location>
</feature>